<evidence type="ECO:0000313" key="5">
    <source>
        <dbReference type="Proteomes" id="UP000428333"/>
    </source>
</evidence>
<reference evidence="4 5" key="1">
    <citation type="journal article" date="2019" name="Genome Biol. Evol.">
        <title>The Rhododendron genome and chromosomal organization provide insight into shared whole-genome duplications across the heath family (Ericaceae).</title>
        <authorList>
            <person name="Soza V.L."/>
            <person name="Lindsley D."/>
            <person name="Waalkes A."/>
            <person name="Ramage E."/>
            <person name="Patwardhan R.P."/>
            <person name="Burton J.N."/>
            <person name="Adey A."/>
            <person name="Kumar A."/>
            <person name="Qiu R."/>
            <person name="Shendure J."/>
            <person name="Hall B."/>
        </authorList>
    </citation>
    <scope>NUCLEOTIDE SEQUENCE [LARGE SCALE GENOMIC DNA]</scope>
    <source>
        <strain evidence="4">RSF 1966-606</strain>
    </source>
</reference>
<dbReference type="InterPro" id="IPR056696">
    <property type="entry name" value="DUF7794"/>
</dbReference>
<keyword evidence="1" id="KW-0472">Membrane</keyword>
<comment type="caution">
    <text evidence="4">The sequence shown here is derived from an EMBL/GenBank/DDBJ whole genome shotgun (WGS) entry which is preliminary data.</text>
</comment>
<dbReference type="EMBL" id="QEFC01002775">
    <property type="protein sequence ID" value="KAE9450687.1"/>
    <property type="molecule type" value="Genomic_DNA"/>
</dbReference>
<keyword evidence="1" id="KW-1133">Transmembrane helix</keyword>
<feature type="domain" description="DUF7794" evidence="3">
    <location>
        <begin position="25"/>
        <end position="297"/>
    </location>
</feature>
<proteinExistence type="predicted"/>
<gene>
    <name evidence="4" type="ORF">C3L33_17413</name>
</gene>
<evidence type="ECO:0000256" key="2">
    <source>
        <dbReference type="SAM" id="SignalP"/>
    </source>
</evidence>
<keyword evidence="2" id="KW-0732">Signal</keyword>
<dbReference type="Pfam" id="PF25070">
    <property type="entry name" value="DUF7794"/>
    <property type="match status" value="1"/>
</dbReference>
<evidence type="ECO:0000256" key="1">
    <source>
        <dbReference type="SAM" id="Phobius"/>
    </source>
</evidence>
<evidence type="ECO:0000313" key="4">
    <source>
        <dbReference type="EMBL" id="KAE9450687.1"/>
    </source>
</evidence>
<dbReference type="OrthoDB" id="1928130at2759"/>
<dbReference type="GO" id="GO:0012505">
    <property type="term" value="C:endomembrane system"/>
    <property type="evidence" value="ECO:0007669"/>
    <property type="project" value="TreeGrafter"/>
</dbReference>
<name>A0A6A4L6W0_9ERIC</name>
<feature type="chain" id="PRO_5025599024" description="DUF7794 domain-containing protein" evidence="2">
    <location>
        <begin position="23"/>
        <end position="366"/>
    </location>
</feature>
<sequence length="366" mass="39355">MDLRHSCFLLIASLLLCKQSTADGSGSVFFLDSPIHQYLRPRSSDAASEADPMVLPEVGAAVSVLLGFAPPSTLSAASSSKLNEVLMPNPFDRPRAVFMLAVEGAEGSQVMVQSANAFFGTALRSRDLIASTKAVIQLPGEDEVLVVSLNELLSADADMELTEKEISDLASWLGGTYVAKALEPMTGELTIPLASGASLNLHMSKKADREFIGSLVSLIRNIRRAMDMHQDLSGIMKKPAELIRGSFDGIKVLQEEYGTEGVTQQGVELLFTSVAKIFDSLQSVYEGKIVGVILSNETPSQESETVLNVMFTSQPSARWLEETTSLQKSIDVAAVLLVRRTLAWFTGIILVVATIMGVSCLSNPVN</sequence>
<dbReference type="PANTHER" id="PTHR37735">
    <property type="entry name" value="OS08G0567000 PROTEIN"/>
    <property type="match status" value="1"/>
</dbReference>
<feature type="transmembrane region" description="Helical" evidence="1">
    <location>
        <begin position="342"/>
        <end position="361"/>
    </location>
</feature>
<dbReference type="AlphaFoldDB" id="A0A6A4L6W0"/>
<feature type="signal peptide" evidence="2">
    <location>
        <begin position="1"/>
        <end position="22"/>
    </location>
</feature>
<dbReference type="Proteomes" id="UP000428333">
    <property type="component" value="Linkage Group LG10"/>
</dbReference>
<evidence type="ECO:0000259" key="3">
    <source>
        <dbReference type="Pfam" id="PF25070"/>
    </source>
</evidence>
<feature type="non-terminal residue" evidence="4">
    <location>
        <position position="1"/>
    </location>
</feature>
<protein>
    <recommendedName>
        <fullName evidence="3">DUF7794 domain-containing protein</fullName>
    </recommendedName>
</protein>
<keyword evidence="1" id="KW-0812">Transmembrane</keyword>
<accession>A0A6A4L6W0</accession>
<keyword evidence="5" id="KW-1185">Reference proteome</keyword>
<dbReference type="PANTHER" id="PTHR37735:SF1">
    <property type="entry name" value="OS08G0567000 PROTEIN"/>
    <property type="match status" value="1"/>
</dbReference>
<organism evidence="4 5">
    <name type="scientific">Rhododendron williamsianum</name>
    <dbReference type="NCBI Taxonomy" id="262921"/>
    <lineage>
        <taxon>Eukaryota</taxon>
        <taxon>Viridiplantae</taxon>
        <taxon>Streptophyta</taxon>
        <taxon>Embryophyta</taxon>
        <taxon>Tracheophyta</taxon>
        <taxon>Spermatophyta</taxon>
        <taxon>Magnoliopsida</taxon>
        <taxon>eudicotyledons</taxon>
        <taxon>Gunneridae</taxon>
        <taxon>Pentapetalae</taxon>
        <taxon>asterids</taxon>
        <taxon>Ericales</taxon>
        <taxon>Ericaceae</taxon>
        <taxon>Ericoideae</taxon>
        <taxon>Rhodoreae</taxon>
        <taxon>Rhododendron</taxon>
    </lineage>
</organism>